<dbReference type="Gene3D" id="1.10.1660.10">
    <property type="match status" value="1"/>
</dbReference>
<evidence type="ECO:0000313" key="4">
    <source>
        <dbReference type="Proteomes" id="UP001589609"/>
    </source>
</evidence>
<reference evidence="3 4" key="1">
    <citation type="submission" date="2024-09" db="EMBL/GenBank/DDBJ databases">
        <authorList>
            <person name="Sun Q."/>
            <person name="Mori K."/>
        </authorList>
    </citation>
    <scope>NUCLEOTIDE SEQUENCE [LARGE SCALE GENOMIC DNA]</scope>
    <source>
        <strain evidence="3 4">JCM 11201</strain>
    </source>
</reference>
<dbReference type="RefSeq" id="WP_379949775.1">
    <property type="nucleotide sequence ID" value="NZ_JBHMAF010000072.1"/>
</dbReference>
<dbReference type="Pfam" id="PF13411">
    <property type="entry name" value="MerR_1"/>
    <property type="match status" value="1"/>
</dbReference>
<gene>
    <name evidence="3" type="ORF">ACFFMS_13610</name>
</gene>
<feature type="coiled-coil region" evidence="1">
    <location>
        <begin position="119"/>
        <end position="163"/>
    </location>
</feature>
<accession>A0ABV5WFS5</accession>
<keyword evidence="1" id="KW-0175">Coiled coil</keyword>
<evidence type="ECO:0000256" key="1">
    <source>
        <dbReference type="SAM" id="Coils"/>
    </source>
</evidence>
<sequence length="173" mass="20523">MDLLRRKDLHEKMGIPKSTVADWLLEFHVYIPKVRQGKVTYYRKEVLEVLQFIKGCREKNYDKSQIFQLLADKGFPITIEEAAQDVKKVIEESSRDSLLTIMQTMGQAVSKIAEQDEQIRETKKVIEYQQERIELLERRIKEMDEIRTELERVRKEIAVAKEKKGFFSRLFGK</sequence>
<comment type="caution">
    <text evidence="3">The sequence shown here is derived from an EMBL/GenBank/DDBJ whole genome shotgun (WGS) entry which is preliminary data.</text>
</comment>
<dbReference type="SUPFAM" id="SSF46955">
    <property type="entry name" value="Putative DNA-binding domain"/>
    <property type="match status" value="1"/>
</dbReference>
<evidence type="ECO:0000259" key="2">
    <source>
        <dbReference type="Pfam" id="PF13411"/>
    </source>
</evidence>
<dbReference type="Proteomes" id="UP001589609">
    <property type="component" value="Unassembled WGS sequence"/>
</dbReference>
<name>A0ABV5WFS5_9BACI</name>
<dbReference type="InterPro" id="IPR000551">
    <property type="entry name" value="MerR-type_HTH_dom"/>
</dbReference>
<feature type="domain" description="HTH merR-type" evidence="2">
    <location>
        <begin position="7"/>
        <end position="71"/>
    </location>
</feature>
<dbReference type="InterPro" id="IPR009061">
    <property type="entry name" value="DNA-bd_dom_put_sf"/>
</dbReference>
<protein>
    <submittedName>
        <fullName evidence="3">MerR family transcriptional regulator</fullName>
    </submittedName>
</protein>
<organism evidence="3 4">
    <name type="scientific">Ectobacillus funiculus</name>
    <dbReference type="NCBI Taxonomy" id="137993"/>
    <lineage>
        <taxon>Bacteria</taxon>
        <taxon>Bacillati</taxon>
        <taxon>Bacillota</taxon>
        <taxon>Bacilli</taxon>
        <taxon>Bacillales</taxon>
        <taxon>Bacillaceae</taxon>
        <taxon>Ectobacillus</taxon>
    </lineage>
</organism>
<proteinExistence type="predicted"/>
<evidence type="ECO:0000313" key="3">
    <source>
        <dbReference type="EMBL" id="MFB9759462.1"/>
    </source>
</evidence>
<dbReference type="EMBL" id="JBHMAF010000072">
    <property type="protein sequence ID" value="MFB9759462.1"/>
    <property type="molecule type" value="Genomic_DNA"/>
</dbReference>
<keyword evidence="4" id="KW-1185">Reference proteome</keyword>